<keyword evidence="3" id="KW-1185">Reference proteome</keyword>
<keyword evidence="1" id="KW-0732">Signal</keyword>
<accession>A0ABR2FH02</accession>
<dbReference type="Proteomes" id="UP001472677">
    <property type="component" value="Unassembled WGS sequence"/>
</dbReference>
<reference evidence="2 3" key="1">
    <citation type="journal article" date="2024" name="G3 (Bethesda)">
        <title>Genome assembly of Hibiscus sabdariffa L. provides insights into metabolisms of medicinal natural products.</title>
        <authorList>
            <person name="Kim T."/>
        </authorList>
    </citation>
    <scope>NUCLEOTIDE SEQUENCE [LARGE SCALE GENOMIC DNA]</scope>
    <source>
        <strain evidence="2">TK-2024</strain>
        <tissue evidence="2">Old leaves</tissue>
    </source>
</reference>
<feature type="chain" id="PRO_5045240875" evidence="1">
    <location>
        <begin position="22"/>
        <end position="77"/>
    </location>
</feature>
<dbReference type="EMBL" id="JBBPBM010000006">
    <property type="protein sequence ID" value="KAK8580163.1"/>
    <property type="molecule type" value="Genomic_DNA"/>
</dbReference>
<comment type="caution">
    <text evidence="2">The sequence shown here is derived from an EMBL/GenBank/DDBJ whole genome shotgun (WGS) entry which is preliminary data.</text>
</comment>
<protein>
    <submittedName>
        <fullName evidence="2">Uncharacterized protein</fullName>
    </submittedName>
</protein>
<evidence type="ECO:0000313" key="3">
    <source>
        <dbReference type="Proteomes" id="UP001472677"/>
    </source>
</evidence>
<evidence type="ECO:0000313" key="2">
    <source>
        <dbReference type="EMBL" id="KAK8580163.1"/>
    </source>
</evidence>
<name>A0ABR2FH02_9ROSI</name>
<feature type="signal peptide" evidence="1">
    <location>
        <begin position="1"/>
        <end position="21"/>
    </location>
</feature>
<gene>
    <name evidence="2" type="ORF">V6N12_070447</name>
</gene>
<evidence type="ECO:0000256" key="1">
    <source>
        <dbReference type="SAM" id="SignalP"/>
    </source>
</evidence>
<sequence length="77" mass="8530">MASLVLLLSQLLLRHREPDFASETRPCSSSPPPPPSPPFNCGASIAKKSLRNYVGNNYEPEIVEQELSVCVHDLVWP</sequence>
<proteinExistence type="predicted"/>
<organism evidence="2 3">
    <name type="scientific">Hibiscus sabdariffa</name>
    <name type="common">roselle</name>
    <dbReference type="NCBI Taxonomy" id="183260"/>
    <lineage>
        <taxon>Eukaryota</taxon>
        <taxon>Viridiplantae</taxon>
        <taxon>Streptophyta</taxon>
        <taxon>Embryophyta</taxon>
        <taxon>Tracheophyta</taxon>
        <taxon>Spermatophyta</taxon>
        <taxon>Magnoliopsida</taxon>
        <taxon>eudicotyledons</taxon>
        <taxon>Gunneridae</taxon>
        <taxon>Pentapetalae</taxon>
        <taxon>rosids</taxon>
        <taxon>malvids</taxon>
        <taxon>Malvales</taxon>
        <taxon>Malvaceae</taxon>
        <taxon>Malvoideae</taxon>
        <taxon>Hibiscus</taxon>
    </lineage>
</organism>